<dbReference type="SUPFAM" id="SSF51556">
    <property type="entry name" value="Metallo-dependent hydrolases"/>
    <property type="match status" value="1"/>
</dbReference>
<reference evidence="3 4" key="1">
    <citation type="submission" date="2019-03" db="EMBL/GenBank/DDBJ databases">
        <title>Genomic Encyclopedia of Type Strains, Phase IV (KMG-IV): sequencing the most valuable type-strain genomes for metagenomic binning, comparative biology and taxonomic classification.</title>
        <authorList>
            <person name="Goeker M."/>
        </authorList>
    </citation>
    <scope>NUCLEOTIDE SEQUENCE [LARGE SCALE GENOMIC DNA]</scope>
    <source>
        <strain evidence="3 4">DSM 103428</strain>
    </source>
</reference>
<keyword evidence="4" id="KW-1185">Reference proteome</keyword>
<dbReference type="GO" id="GO:0019748">
    <property type="term" value="P:secondary metabolic process"/>
    <property type="evidence" value="ECO:0007669"/>
    <property type="project" value="TreeGrafter"/>
</dbReference>
<dbReference type="AlphaFoldDB" id="A0A4R1L4A4"/>
<feature type="domain" description="Amidohydrolase-related" evidence="2">
    <location>
        <begin position="67"/>
        <end position="359"/>
    </location>
</feature>
<dbReference type="GO" id="GO:0016787">
    <property type="term" value="F:hydrolase activity"/>
    <property type="evidence" value="ECO:0007669"/>
    <property type="project" value="UniProtKB-KW"/>
</dbReference>
<gene>
    <name evidence="3" type="ORF">C7378_2492</name>
</gene>
<keyword evidence="3" id="KW-0378">Hydrolase</keyword>
<sequence>MAGREQEKMQESPASGDKFVAMVTAKAEVDLKLSDFHPRPMLVTETHEIERPVVPAIDYHNHLDSMEPRDVLKIMDACGIERVVNITMKTGDEALAMLHRYKDAAPDRFSTIGWMDWADLHSPNFFRKSVERLERLVEHGACGIKFWKDLGLTLRDSSGKLLRIDDERLAPVFEKAAELGVPVMFHTADPAAFFEPIDQYNERYEELAAHPDWGFYGAEYGKSELLDQRDKVFSRHPETTFVAAHMGECGENLRRAAQTLVNHSNVFMDMSARVAELGRQPYTARAFFERFADRLLFGTDLLPEISMYRLHFRFLETADEYFEYPSHASRQGRWNICGIHLPEEILKKIYRENAAALLKQAGQ</sequence>
<dbReference type="PANTHER" id="PTHR21240:SF28">
    <property type="entry name" value="ISO-OROTATE DECARBOXYLASE (EUROFUNG)"/>
    <property type="match status" value="1"/>
</dbReference>
<dbReference type="GO" id="GO:0016831">
    <property type="term" value="F:carboxy-lyase activity"/>
    <property type="evidence" value="ECO:0007669"/>
    <property type="project" value="InterPro"/>
</dbReference>
<dbReference type="PANTHER" id="PTHR21240">
    <property type="entry name" value="2-AMINO-3-CARBOXYLMUCONATE-6-SEMIALDEHYDE DECARBOXYLASE"/>
    <property type="match status" value="1"/>
</dbReference>
<keyword evidence="1" id="KW-0456">Lyase</keyword>
<evidence type="ECO:0000313" key="3">
    <source>
        <dbReference type="EMBL" id="TCK71870.1"/>
    </source>
</evidence>
<evidence type="ECO:0000259" key="2">
    <source>
        <dbReference type="Pfam" id="PF04909"/>
    </source>
</evidence>
<dbReference type="Proteomes" id="UP000295210">
    <property type="component" value="Unassembled WGS sequence"/>
</dbReference>
<dbReference type="Gene3D" id="3.20.20.140">
    <property type="entry name" value="Metal-dependent hydrolases"/>
    <property type="match status" value="1"/>
</dbReference>
<dbReference type="InterPro" id="IPR032465">
    <property type="entry name" value="ACMSD"/>
</dbReference>
<organism evidence="3 4">
    <name type="scientific">Acidipila rosea</name>
    <dbReference type="NCBI Taxonomy" id="768535"/>
    <lineage>
        <taxon>Bacteria</taxon>
        <taxon>Pseudomonadati</taxon>
        <taxon>Acidobacteriota</taxon>
        <taxon>Terriglobia</taxon>
        <taxon>Terriglobales</taxon>
        <taxon>Acidobacteriaceae</taxon>
        <taxon>Acidipila</taxon>
    </lineage>
</organism>
<dbReference type="EMBL" id="SMGK01000004">
    <property type="protein sequence ID" value="TCK71870.1"/>
    <property type="molecule type" value="Genomic_DNA"/>
</dbReference>
<evidence type="ECO:0000256" key="1">
    <source>
        <dbReference type="ARBA" id="ARBA00023239"/>
    </source>
</evidence>
<dbReference type="GO" id="GO:0005737">
    <property type="term" value="C:cytoplasm"/>
    <property type="evidence" value="ECO:0007669"/>
    <property type="project" value="TreeGrafter"/>
</dbReference>
<evidence type="ECO:0000313" key="4">
    <source>
        <dbReference type="Proteomes" id="UP000295210"/>
    </source>
</evidence>
<accession>A0A4R1L4A4</accession>
<dbReference type="InterPro" id="IPR032466">
    <property type="entry name" value="Metal_Hydrolase"/>
</dbReference>
<proteinExistence type="predicted"/>
<dbReference type="InterPro" id="IPR006680">
    <property type="entry name" value="Amidohydro-rel"/>
</dbReference>
<protein>
    <submittedName>
        <fullName evidence="3">Putative TIM-barrel fold metal-dependent hydrolase</fullName>
    </submittedName>
</protein>
<comment type="caution">
    <text evidence="3">The sequence shown here is derived from an EMBL/GenBank/DDBJ whole genome shotgun (WGS) entry which is preliminary data.</text>
</comment>
<name>A0A4R1L4A4_9BACT</name>
<dbReference type="Pfam" id="PF04909">
    <property type="entry name" value="Amidohydro_2"/>
    <property type="match status" value="1"/>
</dbReference>